<feature type="domain" description="Glycosyltransferase Maf N-terminal" evidence="2">
    <location>
        <begin position="58"/>
        <end position="118"/>
    </location>
</feature>
<dbReference type="Pfam" id="PF20157">
    <property type="entry name" value="Maf_flag10_N"/>
    <property type="match status" value="1"/>
</dbReference>
<evidence type="ECO:0000259" key="2">
    <source>
        <dbReference type="Pfam" id="PF20157"/>
    </source>
</evidence>
<evidence type="ECO:0000313" key="4">
    <source>
        <dbReference type="Proteomes" id="UP001519342"/>
    </source>
</evidence>
<sequence>MLADNIIFLKRNHPELYTELKKIEENKAQSNITIENTKNNQKTVKIEKDNGCIYLHSKYNPFREAESIINKLEEENVDKDTHVIFYGIGLGYHLDVFIKRYPNTSFSIYEPSIEIFRYFLEEYNIQSSLLRNLEILKCEYKQEILDDFFKVLLKKTDKKIVIMELPIYANVFEEQYSAFLNKYKELIKNKRRSMLANFAYQKRWIINSMKNLRDVLSTPNIIMEKSGEFKGKTAILVAAGPSLNEEIENLRTIKDKGLAYIFSVGSAVNTLIYNNINPDAACTYDPSVINQKVFKSIKEKGIKDIPLIFGSSVGYETLENYLGNKYHIITSQDSIAGYYLKSESDESISIVYDAPSIAVVTMQLLCTLGFSNVLLVGQNLGFRGKERYSEGISYSRDLTDEEIKKGIWVKDVYGNEILTNDGFNSMRLQMESYIELFSNVNVVNTTKGGANIKGTEFIELKEIMEKSLNEKMVEGNSLDINKTSYDKKHLESQSKLMDKAYNDALKINKEYKEILSKIEKAINNRRYTNVENLYLNLDKELRKIEHNYFYKTFILPMNRVQYEMLADSIVSLNNDRNPDKKARRVLEGFGKFIDICIKDMDMIKPIYDEMNSDIVEYISSNSI</sequence>
<reference evidence="3 4" key="1">
    <citation type="submission" date="2021-03" db="EMBL/GenBank/DDBJ databases">
        <title>Genomic Encyclopedia of Type Strains, Phase IV (KMG-IV): sequencing the most valuable type-strain genomes for metagenomic binning, comparative biology and taxonomic classification.</title>
        <authorList>
            <person name="Goeker M."/>
        </authorList>
    </citation>
    <scope>NUCLEOTIDE SEQUENCE [LARGE SCALE GENOMIC DNA]</scope>
    <source>
        <strain evidence="3 4">DSM 24004</strain>
    </source>
</reference>
<dbReference type="EMBL" id="JAGGKS010000004">
    <property type="protein sequence ID" value="MBP1925713.1"/>
    <property type="molecule type" value="Genomic_DNA"/>
</dbReference>
<feature type="domain" description="6-hydroxymethylpterin diphosphokinase MptE-like" evidence="1">
    <location>
        <begin position="207"/>
        <end position="383"/>
    </location>
</feature>
<dbReference type="Proteomes" id="UP001519342">
    <property type="component" value="Unassembled WGS sequence"/>
</dbReference>
<dbReference type="Pfam" id="PF01973">
    <property type="entry name" value="MptE-like"/>
    <property type="match status" value="1"/>
</dbReference>
<dbReference type="InterPro" id="IPR045376">
    <property type="entry name" value="Maf_N"/>
</dbReference>
<dbReference type="PANTHER" id="PTHR41786">
    <property type="entry name" value="MOTILITY ACCESSORY FACTOR MAF"/>
    <property type="match status" value="1"/>
</dbReference>
<evidence type="ECO:0008006" key="5">
    <source>
        <dbReference type="Google" id="ProtNLM"/>
    </source>
</evidence>
<accession>A0ABS4GDE7</accession>
<organism evidence="3 4">
    <name type="scientific">Sedimentibacter acidaminivorans</name>
    <dbReference type="NCBI Taxonomy" id="913099"/>
    <lineage>
        <taxon>Bacteria</taxon>
        <taxon>Bacillati</taxon>
        <taxon>Bacillota</taxon>
        <taxon>Tissierellia</taxon>
        <taxon>Sedimentibacter</taxon>
    </lineage>
</organism>
<evidence type="ECO:0000313" key="3">
    <source>
        <dbReference type="EMBL" id="MBP1925713.1"/>
    </source>
</evidence>
<gene>
    <name evidence="3" type="ORF">J2Z76_001574</name>
</gene>
<protein>
    <recommendedName>
        <fullName evidence="5">Motility associated factor glycosyltransferase family protein</fullName>
    </recommendedName>
</protein>
<proteinExistence type="predicted"/>
<evidence type="ECO:0000259" key="1">
    <source>
        <dbReference type="Pfam" id="PF01973"/>
    </source>
</evidence>
<dbReference type="PANTHER" id="PTHR41786:SF1">
    <property type="entry name" value="6-HYDROXYMETHYLPTERIN DIPHOSPHOKINASE MPTE-LIKE DOMAIN-CONTAINING PROTEIN"/>
    <property type="match status" value="1"/>
</dbReference>
<dbReference type="RefSeq" id="WP_209511459.1">
    <property type="nucleotide sequence ID" value="NZ_JAGGKS010000004.1"/>
</dbReference>
<keyword evidence="4" id="KW-1185">Reference proteome</keyword>
<dbReference type="InterPro" id="IPR002826">
    <property type="entry name" value="MptE-like"/>
</dbReference>
<name>A0ABS4GDE7_9FIRM</name>
<comment type="caution">
    <text evidence="3">The sequence shown here is derived from an EMBL/GenBank/DDBJ whole genome shotgun (WGS) entry which is preliminary data.</text>
</comment>